<keyword evidence="5" id="KW-1185">Reference proteome</keyword>
<dbReference type="Gene3D" id="3.30.360.10">
    <property type="entry name" value="Dihydrodipicolinate Reductase, domain 2"/>
    <property type="match status" value="1"/>
</dbReference>
<dbReference type="OrthoDB" id="9815825at2"/>
<proteinExistence type="predicted"/>
<dbReference type="EMBL" id="FQYU01000001">
    <property type="protein sequence ID" value="SHI69807.1"/>
    <property type="molecule type" value="Genomic_DNA"/>
</dbReference>
<evidence type="ECO:0000259" key="2">
    <source>
        <dbReference type="Pfam" id="PF01408"/>
    </source>
</evidence>
<dbReference type="InterPro" id="IPR052515">
    <property type="entry name" value="Gfo/Idh/MocA_Oxidoreductase"/>
</dbReference>
<dbReference type="SUPFAM" id="SSF51735">
    <property type="entry name" value="NAD(P)-binding Rossmann-fold domains"/>
    <property type="match status" value="1"/>
</dbReference>
<dbReference type="InterPro" id="IPR036291">
    <property type="entry name" value="NAD(P)-bd_dom_sf"/>
</dbReference>
<sequence length="341" mass="36883">MSTPIGIGIVGTGSIVNNYIKCISELEDARLEALYTKSENRVKTAEEQFGVPVYSDLDEFMAQDRINLVCICNESGRHGEAINAAARAGKHVLSEKPLEVTTQKIDEVIAACERGGIKLGCVLQNRCSADYLLLKNAVNQGRLGKLLMGNAHINWYRSKEYYAGSQWRGTLKYDGGAAFMNQGIHTIDLLIHLMGDVTSVFGKVQTRVHDIEGEDVGSALLNFSNGAIGNITAGTALYPGYPERLEVYGEKGSVLMEAGKIVKWNVPGTDAPDLEQDKGNGSGAADPTAIGHQNHKTVLADMIDAIRQDRSPMVGGKEARKAVAVINAVYDSSKKEMVVRL</sequence>
<dbReference type="Pfam" id="PF22725">
    <property type="entry name" value="GFO_IDH_MocA_C3"/>
    <property type="match status" value="1"/>
</dbReference>
<gene>
    <name evidence="4" type="ORF">SAMN04488513_1011025</name>
</gene>
<evidence type="ECO:0000259" key="3">
    <source>
        <dbReference type="Pfam" id="PF22725"/>
    </source>
</evidence>
<feature type="region of interest" description="Disordered" evidence="1">
    <location>
        <begin position="269"/>
        <end position="291"/>
    </location>
</feature>
<protein>
    <submittedName>
        <fullName evidence="4">Predicted dehydrogenase</fullName>
    </submittedName>
</protein>
<accession>A0A1M6D991</accession>
<dbReference type="InterPro" id="IPR055170">
    <property type="entry name" value="GFO_IDH_MocA-like_dom"/>
</dbReference>
<evidence type="ECO:0000256" key="1">
    <source>
        <dbReference type="SAM" id="MobiDB-lite"/>
    </source>
</evidence>
<dbReference type="PANTHER" id="PTHR43249">
    <property type="entry name" value="UDP-N-ACETYL-2-AMINO-2-DEOXY-D-GLUCURONATE OXIDASE"/>
    <property type="match status" value="1"/>
</dbReference>
<evidence type="ECO:0000313" key="4">
    <source>
        <dbReference type="EMBL" id="SHI69807.1"/>
    </source>
</evidence>
<dbReference type="AlphaFoldDB" id="A0A1M6D991"/>
<feature type="domain" description="GFO/IDH/MocA-like oxidoreductase" evidence="3">
    <location>
        <begin position="132"/>
        <end position="254"/>
    </location>
</feature>
<evidence type="ECO:0000313" key="5">
    <source>
        <dbReference type="Proteomes" id="UP000184543"/>
    </source>
</evidence>
<feature type="domain" description="Gfo/Idh/MocA-like oxidoreductase N-terminal" evidence="2">
    <location>
        <begin position="6"/>
        <end position="117"/>
    </location>
</feature>
<dbReference type="Pfam" id="PF01408">
    <property type="entry name" value="GFO_IDH_MocA"/>
    <property type="match status" value="1"/>
</dbReference>
<dbReference type="RefSeq" id="WP_072989468.1">
    <property type="nucleotide sequence ID" value="NZ_FQYU01000001.1"/>
</dbReference>
<dbReference type="InterPro" id="IPR000683">
    <property type="entry name" value="Gfo/Idh/MocA-like_OxRdtase_N"/>
</dbReference>
<reference evidence="5" key="1">
    <citation type="submission" date="2016-11" db="EMBL/GenBank/DDBJ databases">
        <authorList>
            <person name="Varghese N."/>
            <person name="Submissions S."/>
        </authorList>
    </citation>
    <scope>NUCLEOTIDE SEQUENCE [LARGE SCALE GENOMIC DNA]</scope>
    <source>
        <strain evidence="5">DSM 19858</strain>
    </source>
</reference>
<organism evidence="4 5">
    <name type="scientific">Pseudozobellia thermophila</name>
    <dbReference type="NCBI Taxonomy" id="192903"/>
    <lineage>
        <taxon>Bacteria</taxon>
        <taxon>Pseudomonadati</taxon>
        <taxon>Bacteroidota</taxon>
        <taxon>Flavobacteriia</taxon>
        <taxon>Flavobacteriales</taxon>
        <taxon>Flavobacteriaceae</taxon>
        <taxon>Pseudozobellia</taxon>
    </lineage>
</organism>
<name>A0A1M6D991_9FLAO</name>
<dbReference type="PANTHER" id="PTHR43249:SF1">
    <property type="entry name" value="D-GLUCOSIDE 3-DEHYDROGENASE"/>
    <property type="match status" value="1"/>
</dbReference>
<dbReference type="GO" id="GO:0000166">
    <property type="term" value="F:nucleotide binding"/>
    <property type="evidence" value="ECO:0007669"/>
    <property type="project" value="InterPro"/>
</dbReference>
<dbReference type="Proteomes" id="UP000184543">
    <property type="component" value="Unassembled WGS sequence"/>
</dbReference>
<dbReference type="STRING" id="192903.SAMN04488513_1011025"/>
<dbReference type="SUPFAM" id="SSF55347">
    <property type="entry name" value="Glyceraldehyde-3-phosphate dehydrogenase-like, C-terminal domain"/>
    <property type="match status" value="1"/>
</dbReference>
<dbReference type="Gene3D" id="3.40.50.720">
    <property type="entry name" value="NAD(P)-binding Rossmann-like Domain"/>
    <property type="match status" value="1"/>
</dbReference>